<feature type="compositionally biased region" description="Pro residues" evidence="2">
    <location>
        <begin position="191"/>
        <end position="200"/>
    </location>
</feature>
<feature type="compositionally biased region" description="Polar residues" evidence="2">
    <location>
        <begin position="411"/>
        <end position="425"/>
    </location>
</feature>
<sequence>MPAFFQHLRHPFRGHSRRHLQRQARMQEDEGKQKADTDEERDSDLDEGDPEQALPELPRLVDMGPPIVRYCRKDDLFWNSVMREEDTPPPGEERMRDRKVEKYPYYRVEEPSRPARRKNEELVELEAKEARNVQDSVPQTRKGKEKADVPLGSSPKPRERSHYLETAFPSNSTAKGPTTSDAVHLSQESTPSPPPLPPRPAYHSSKLRTGSSQTTTTPRTSKDFDESVLLPVDRSMYIYRNEEGQRRLVLPSTPQQHLAMSEPSHPFWRRSPSPQPSPHREQSTGLTWNVALNRILEHELVDPAMKEGVRERIKESKRQNGDSMDRFVSAVDVGLVPNFSYPIAGSAFYDRLLTERLQQPQQEELENAYRPRTGFTVEGEPPPYEATPDIQGGSGDWPLPNQPLPNGVPPRSSSPASSLNTTYSDPTHARPSGLATTPEVALYRLLSSPSPRCSPLTTISHHERTIATQTKLIRKLHKNFDKLREKNEYLIERNIALEDEVLPKVAGWLEQAQWKVGELEVVVAGLKEEGEAVWECLAWVEGVLRSCWKREREVMGLMRGMRESVQAQGLAQGQANGLLRRLFGGRTSSQISLGPTTEGQHTHAAGSTPRGSPRAASRSSLLNSELDTLAAMTERNLKSLRGNIEEMDRMIKHCALLREKVRQFERSTKDDEPRAEGWRDV</sequence>
<feature type="region of interest" description="Disordered" evidence="2">
    <location>
        <begin position="590"/>
        <end position="620"/>
    </location>
</feature>
<keyword evidence="4" id="KW-1185">Reference proteome</keyword>
<protein>
    <submittedName>
        <fullName evidence="3">Uncharacterized protein</fullName>
    </submittedName>
</protein>
<evidence type="ECO:0000313" key="3">
    <source>
        <dbReference type="EMBL" id="KAF2253552.1"/>
    </source>
</evidence>
<feature type="compositionally biased region" description="Acidic residues" evidence="2">
    <location>
        <begin position="37"/>
        <end position="50"/>
    </location>
</feature>
<feature type="compositionally biased region" description="Low complexity" evidence="2">
    <location>
        <begin position="201"/>
        <end position="219"/>
    </location>
</feature>
<organism evidence="3 4">
    <name type="scientific">Trematosphaeria pertusa</name>
    <dbReference type="NCBI Taxonomy" id="390896"/>
    <lineage>
        <taxon>Eukaryota</taxon>
        <taxon>Fungi</taxon>
        <taxon>Dikarya</taxon>
        <taxon>Ascomycota</taxon>
        <taxon>Pezizomycotina</taxon>
        <taxon>Dothideomycetes</taxon>
        <taxon>Pleosporomycetidae</taxon>
        <taxon>Pleosporales</taxon>
        <taxon>Massarineae</taxon>
        <taxon>Trematosphaeriaceae</taxon>
        <taxon>Trematosphaeria</taxon>
    </lineage>
</organism>
<proteinExistence type="predicted"/>
<keyword evidence="1" id="KW-0175">Coiled coil</keyword>
<feature type="compositionally biased region" description="Basic residues" evidence="2">
    <location>
        <begin position="7"/>
        <end position="22"/>
    </location>
</feature>
<name>A0A6A6IUF0_9PLEO</name>
<dbReference type="EMBL" id="ML987191">
    <property type="protein sequence ID" value="KAF2253552.1"/>
    <property type="molecule type" value="Genomic_DNA"/>
</dbReference>
<feature type="coiled-coil region" evidence="1">
    <location>
        <begin position="473"/>
        <end position="529"/>
    </location>
</feature>
<dbReference type="GeneID" id="54581525"/>
<feature type="compositionally biased region" description="Basic and acidic residues" evidence="2">
    <location>
        <begin position="82"/>
        <end position="132"/>
    </location>
</feature>
<feature type="compositionally biased region" description="Polar residues" evidence="2">
    <location>
        <begin position="168"/>
        <end position="181"/>
    </location>
</feature>
<feature type="region of interest" description="Disordered" evidence="2">
    <location>
        <begin position="257"/>
        <end position="283"/>
    </location>
</feature>
<dbReference type="AlphaFoldDB" id="A0A6A6IUF0"/>
<feature type="compositionally biased region" description="Polar residues" evidence="2">
    <location>
        <begin position="590"/>
        <end position="599"/>
    </location>
</feature>
<evidence type="ECO:0000256" key="2">
    <source>
        <dbReference type="SAM" id="MobiDB-lite"/>
    </source>
</evidence>
<feature type="compositionally biased region" description="Basic and acidic residues" evidence="2">
    <location>
        <begin position="25"/>
        <end position="36"/>
    </location>
</feature>
<feature type="compositionally biased region" description="Low complexity" evidence="2">
    <location>
        <begin position="607"/>
        <end position="620"/>
    </location>
</feature>
<feature type="region of interest" description="Disordered" evidence="2">
    <location>
        <begin position="1"/>
        <end position="64"/>
    </location>
</feature>
<feature type="region of interest" description="Disordered" evidence="2">
    <location>
        <begin position="82"/>
        <end position="227"/>
    </location>
</feature>
<feature type="region of interest" description="Disordered" evidence="2">
    <location>
        <begin position="363"/>
        <end position="434"/>
    </location>
</feature>
<evidence type="ECO:0000313" key="4">
    <source>
        <dbReference type="Proteomes" id="UP000800094"/>
    </source>
</evidence>
<evidence type="ECO:0000256" key="1">
    <source>
        <dbReference type="SAM" id="Coils"/>
    </source>
</evidence>
<dbReference type="OrthoDB" id="3800885at2759"/>
<dbReference type="Proteomes" id="UP000800094">
    <property type="component" value="Unassembled WGS sequence"/>
</dbReference>
<accession>A0A6A6IUF0</accession>
<gene>
    <name evidence="3" type="ORF">BU26DRAFT_515889</name>
</gene>
<reference evidence="3" key="1">
    <citation type="journal article" date="2020" name="Stud. Mycol.">
        <title>101 Dothideomycetes genomes: a test case for predicting lifestyles and emergence of pathogens.</title>
        <authorList>
            <person name="Haridas S."/>
            <person name="Albert R."/>
            <person name="Binder M."/>
            <person name="Bloem J."/>
            <person name="Labutti K."/>
            <person name="Salamov A."/>
            <person name="Andreopoulos B."/>
            <person name="Baker S."/>
            <person name="Barry K."/>
            <person name="Bills G."/>
            <person name="Bluhm B."/>
            <person name="Cannon C."/>
            <person name="Castanera R."/>
            <person name="Culley D."/>
            <person name="Daum C."/>
            <person name="Ezra D."/>
            <person name="Gonzalez J."/>
            <person name="Henrissat B."/>
            <person name="Kuo A."/>
            <person name="Liang C."/>
            <person name="Lipzen A."/>
            <person name="Lutzoni F."/>
            <person name="Magnuson J."/>
            <person name="Mondo S."/>
            <person name="Nolan M."/>
            <person name="Ohm R."/>
            <person name="Pangilinan J."/>
            <person name="Park H.-J."/>
            <person name="Ramirez L."/>
            <person name="Alfaro M."/>
            <person name="Sun H."/>
            <person name="Tritt A."/>
            <person name="Yoshinaga Y."/>
            <person name="Zwiers L.-H."/>
            <person name="Turgeon B."/>
            <person name="Goodwin S."/>
            <person name="Spatafora J."/>
            <person name="Crous P."/>
            <person name="Grigoriev I."/>
        </authorList>
    </citation>
    <scope>NUCLEOTIDE SEQUENCE</scope>
    <source>
        <strain evidence="3">CBS 122368</strain>
    </source>
</reference>
<dbReference type="RefSeq" id="XP_033688556.1">
    <property type="nucleotide sequence ID" value="XM_033828195.1"/>
</dbReference>